<dbReference type="Proteomes" id="UP000092321">
    <property type="component" value="Unassembled WGS sequence"/>
</dbReference>
<feature type="region of interest" description="Disordered" evidence="1">
    <location>
        <begin position="111"/>
        <end position="190"/>
    </location>
</feature>
<name>A0A1B7TGX3_9ASCO</name>
<feature type="compositionally biased region" description="Polar residues" evidence="1">
    <location>
        <begin position="176"/>
        <end position="185"/>
    </location>
</feature>
<evidence type="ECO:0000313" key="3">
    <source>
        <dbReference type="Proteomes" id="UP000092321"/>
    </source>
</evidence>
<feature type="compositionally biased region" description="Low complexity" evidence="1">
    <location>
        <begin position="151"/>
        <end position="175"/>
    </location>
</feature>
<feature type="region of interest" description="Disordered" evidence="1">
    <location>
        <begin position="424"/>
        <end position="486"/>
    </location>
</feature>
<organism evidence="2 3">
    <name type="scientific">Hanseniaspora valbyensis NRRL Y-1626</name>
    <dbReference type="NCBI Taxonomy" id="766949"/>
    <lineage>
        <taxon>Eukaryota</taxon>
        <taxon>Fungi</taxon>
        <taxon>Dikarya</taxon>
        <taxon>Ascomycota</taxon>
        <taxon>Saccharomycotina</taxon>
        <taxon>Saccharomycetes</taxon>
        <taxon>Saccharomycodales</taxon>
        <taxon>Saccharomycodaceae</taxon>
        <taxon>Hanseniaspora</taxon>
    </lineage>
</organism>
<evidence type="ECO:0000313" key="2">
    <source>
        <dbReference type="EMBL" id="OBA27999.1"/>
    </source>
</evidence>
<dbReference type="AlphaFoldDB" id="A0A1B7TGX3"/>
<dbReference type="OrthoDB" id="3972583at2759"/>
<dbReference type="EMBL" id="LXPE01000005">
    <property type="protein sequence ID" value="OBA27999.1"/>
    <property type="molecule type" value="Genomic_DNA"/>
</dbReference>
<feature type="compositionally biased region" description="Low complexity" evidence="1">
    <location>
        <begin position="436"/>
        <end position="460"/>
    </location>
</feature>
<reference evidence="3" key="1">
    <citation type="journal article" date="2016" name="Proc. Natl. Acad. Sci. U.S.A.">
        <title>Comparative genomics of biotechnologically important yeasts.</title>
        <authorList>
            <person name="Riley R."/>
            <person name="Haridas S."/>
            <person name="Wolfe K.H."/>
            <person name="Lopes M.R."/>
            <person name="Hittinger C.T."/>
            <person name="Goeker M."/>
            <person name="Salamov A.A."/>
            <person name="Wisecaver J.H."/>
            <person name="Long T.M."/>
            <person name="Calvey C.H."/>
            <person name="Aerts A.L."/>
            <person name="Barry K.W."/>
            <person name="Choi C."/>
            <person name="Clum A."/>
            <person name="Coughlan A.Y."/>
            <person name="Deshpande S."/>
            <person name="Douglass A.P."/>
            <person name="Hanson S.J."/>
            <person name="Klenk H.-P."/>
            <person name="LaButti K.M."/>
            <person name="Lapidus A."/>
            <person name="Lindquist E.A."/>
            <person name="Lipzen A.M."/>
            <person name="Meier-Kolthoff J.P."/>
            <person name="Ohm R.A."/>
            <person name="Otillar R.P."/>
            <person name="Pangilinan J.L."/>
            <person name="Peng Y."/>
            <person name="Rokas A."/>
            <person name="Rosa C.A."/>
            <person name="Scheuner C."/>
            <person name="Sibirny A.A."/>
            <person name="Slot J.C."/>
            <person name="Stielow J.B."/>
            <person name="Sun H."/>
            <person name="Kurtzman C.P."/>
            <person name="Blackwell M."/>
            <person name="Grigoriev I.V."/>
            <person name="Jeffries T.W."/>
        </authorList>
    </citation>
    <scope>NUCLEOTIDE SEQUENCE [LARGE SCALE GENOMIC DNA]</scope>
    <source>
        <strain evidence="3">NRRL Y-1626</strain>
    </source>
</reference>
<proteinExistence type="predicted"/>
<keyword evidence="3" id="KW-1185">Reference proteome</keyword>
<gene>
    <name evidence="2" type="ORF">HANVADRAFT_51734</name>
</gene>
<sequence length="736" mass="83302">MNSIRETSGDANGHSFVETPINVKRQLPHLQCHTNKVKRNTSYSSSILPTPILANNNSYSFANISDNKNNNTSIKSNNLNDYMMSRERTVKRDYSYKSSFRRKKTFTPDYLQNKTLDTGNNNNNNSSNVNRYSFYGRNDVARRPTLDPFYNSSNKNSPNPNSITSSNGGSIRNSNYVHSGTSYPNSPAIKQRNQLGSSEELNLNKLTSKLSLSSLATGTSSIAQVSVFRTSQSNSDDYEKNISGRSSLHINKIRNSSSTNGSNYNRHMSRSYLNSEPKRVLSINKSRKVSKSDKNKTNLLHKLEVYLAKFGKFTRRQIIKFKLMLKNILSKASPLDQDSTVDSLKQLSRTASTLLQDSKRRSTSNRIISRRITSSLNSGLDPNNTFYNNIMKEENLSRTNSVRRNLSIKLNDLINERRKSLNLNFQQSNNEDENSPSKSLSLRRSPSSMKRAVSTITTNNSKKKTIKEEQEDEDETSSKSSQRTTQVMAVERQYGQMGSVRLTRLNLEPLEEDEGTEDLTIKSNTIVNQSVGSEKKDSSEETSVYEDAIDYTEQEMSLISFYNNTTGNNANSTITISNTITYKSINHKPSNIRVISGGLNEIDADETVDSERLSSFGNKSDAGFSYERTRLGNETTQDKLIILEYDESEEEQQQQQIENPKKESEELTQLLNDFLVDILIKKININIQVAKLKVLADLESPKRETEHQVSLPKNSNSFYRNTRTVTRSFSLPIGLK</sequence>
<feature type="compositionally biased region" description="Low complexity" evidence="1">
    <location>
        <begin position="120"/>
        <end position="130"/>
    </location>
</feature>
<protein>
    <submittedName>
        <fullName evidence="2">Uncharacterized protein</fullName>
    </submittedName>
</protein>
<accession>A0A1B7TGX3</accession>
<evidence type="ECO:0000256" key="1">
    <source>
        <dbReference type="SAM" id="MobiDB-lite"/>
    </source>
</evidence>
<comment type="caution">
    <text evidence="2">The sequence shown here is derived from an EMBL/GenBank/DDBJ whole genome shotgun (WGS) entry which is preliminary data.</text>
</comment>